<accession>A0A9N8WMS8</accession>
<dbReference type="Pfam" id="PF10453">
    <property type="entry name" value="NUFIP1"/>
    <property type="match status" value="1"/>
</dbReference>
<evidence type="ECO:0000259" key="1">
    <source>
        <dbReference type="Pfam" id="PF10453"/>
    </source>
</evidence>
<feature type="non-terminal residue" evidence="2">
    <location>
        <position position="1"/>
    </location>
</feature>
<feature type="domain" description="FMR1-interacting protein 1 conserved" evidence="1">
    <location>
        <begin position="52"/>
        <end position="84"/>
    </location>
</feature>
<reference evidence="2" key="1">
    <citation type="submission" date="2021-06" db="EMBL/GenBank/DDBJ databases">
        <authorList>
            <person name="Kallberg Y."/>
            <person name="Tangrot J."/>
            <person name="Rosling A."/>
        </authorList>
    </citation>
    <scope>NUCLEOTIDE SEQUENCE</scope>
    <source>
        <strain evidence="2">IN212</strain>
    </source>
</reference>
<protein>
    <submittedName>
        <fullName evidence="2">16286_t:CDS:1</fullName>
    </submittedName>
</protein>
<dbReference type="EMBL" id="CAJVPZ010001551">
    <property type="protein sequence ID" value="CAG8494911.1"/>
    <property type="molecule type" value="Genomic_DNA"/>
</dbReference>
<dbReference type="AlphaFoldDB" id="A0A9N8WMS8"/>
<organism evidence="2 3">
    <name type="scientific">Racocetra fulgida</name>
    <dbReference type="NCBI Taxonomy" id="60492"/>
    <lineage>
        <taxon>Eukaryota</taxon>
        <taxon>Fungi</taxon>
        <taxon>Fungi incertae sedis</taxon>
        <taxon>Mucoromycota</taxon>
        <taxon>Glomeromycotina</taxon>
        <taxon>Glomeromycetes</taxon>
        <taxon>Diversisporales</taxon>
        <taxon>Gigasporaceae</taxon>
        <taxon>Racocetra</taxon>
    </lineage>
</organism>
<dbReference type="InterPro" id="IPR039136">
    <property type="entry name" value="NUFIP1-like"/>
</dbReference>
<gene>
    <name evidence="2" type="ORF">RFULGI_LOCUS2158</name>
</gene>
<dbReference type="InterPro" id="IPR019496">
    <property type="entry name" value="NUFIP1_cons_dom"/>
</dbReference>
<dbReference type="OrthoDB" id="273070at2759"/>
<comment type="caution">
    <text evidence="2">The sequence shown here is derived from an EMBL/GenBank/DDBJ whole genome shotgun (WGS) entry which is preliminary data.</text>
</comment>
<dbReference type="GO" id="GO:0003723">
    <property type="term" value="F:RNA binding"/>
    <property type="evidence" value="ECO:0007669"/>
    <property type="project" value="InterPro"/>
</dbReference>
<evidence type="ECO:0000313" key="3">
    <source>
        <dbReference type="Proteomes" id="UP000789396"/>
    </source>
</evidence>
<proteinExistence type="predicted"/>
<dbReference type="GO" id="GO:0005634">
    <property type="term" value="C:nucleus"/>
    <property type="evidence" value="ECO:0007669"/>
    <property type="project" value="TreeGrafter"/>
</dbReference>
<name>A0A9N8WMS8_9GLOM</name>
<dbReference type="Proteomes" id="UP000789396">
    <property type="component" value="Unassembled WGS sequence"/>
</dbReference>
<evidence type="ECO:0000313" key="2">
    <source>
        <dbReference type="EMBL" id="CAG8494911.1"/>
    </source>
</evidence>
<dbReference type="PANTHER" id="PTHR13309:SF0">
    <property type="entry name" value="FMR1-INTERACTING PROTEIN NUFIP1"/>
    <property type="match status" value="1"/>
</dbReference>
<sequence length="225" mass="25946">DHCNYNGHLHGHREYIAMVVIVGIRQNWSKKTQKYWDNTELDCMTMNRNYSTIAKWIEDRKRNYPTDANIARKQQAEAERLARGLVIKVDKSGSKRKLKQEDDYSKRKINRHEINEFGGPCGVTDLVIAAEAAGITLENNNIPDLIPAHKLTSRNKKDTSKNIIERFYTNICIKYRPEKNAILQSLKYIVDNNFFGVVTNDSLKNAKGPLIEVIDQDVSKKNRIL</sequence>
<dbReference type="GO" id="GO:0000492">
    <property type="term" value="P:box C/D snoRNP assembly"/>
    <property type="evidence" value="ECO:0007669"/>
    <property type="project" value="TreeGrafter"/>
</dbReference>
<keyword evidence="3" id="KW-1185">Reference proteome</keyword>
<dbReference type="PANTHER" id="PTHR13309">
    <property type="entry name" value="NUCLEAR FRAGILE X MENTAL RETARDATION PROTEIN INTERACTING PROTEIN 1"/>
    <property type="match status" value="1"/>
</dbReference>